<dbReference type="InterPro" id="IPR027417">
    <property type="entry name" value="P-loop_NTPase"/>
</dbReference>
<name>A1SXJ3_PSYIN</name>
<evidence type="ECO:0000313" key="1">
    <source>
        <dbReference type="EMBL" id="ABM04208.1"/>
    </source>
</evidence>
<dbReference type="CDD" id="cd01125">
    <property type="entry name" value="RepA_RSF1010_like"/>
    <property type="match status" value="1"/>
</dbReference>
<dbReference type="InterPro" id="IPR038724">
    <property type="entry name" value="RepA"/>
</dbReference>
<dbReference type="GO" id="GO:0004386">
    <property type="term" value="F:helicase activity"/>
    <property type="evidence" value="ECO:0007669"/>
    <property type="project" value="UniProtKB-KW"/>
</dbReference>
<dbReference type="STRING" id="357804.Ping_2479"/>
<dbReference type="HOGENOM" id="CLU_046253_0_0_6"/>
<dbReference type="SUPFAM" id="SSF52540">
    <property type="entry name" value="P-loop containing nucleoside triphosphate hydrolases"/>
    <property type="match status" value="1"/>
</dbReference>
<keyword evidence="2" id="KW-1185">Reference proteome</keyword>
<dbReference type="Gene3D" id="3.40.50.300">
    <property type="entry name" value="P-loop containing nucleotide triphosphate hydrolases"/>
    <property type="match status" value="1"/>
</dbReference>
<keyword evidence="1" id="KW-0347">Helicase</keyword>
<gene>
    <name evidence="1" type="ordered locus">Ping_2479</name>
</gene>
<dbReference type="eggNOG" id="COG3598">
    <property type="taxonomic scope" value="Bacteria"/>
</dbReference>
<keyword evidence="1" id="KW-0547">Nucleotide-binding</keyword>
<keyword evidence="1" id="KW-0378">Hydrolase</keyword>
<dbReference type="EMBL" id="CP000510">
    <property type="protein sequence ID" value="ABM04208.1"/>
    <property type="molecule type" value="Genomic_DNA"/>
</dbReference>
<dbReference type="Proteomes" id="UP000000639">
    <property type="component" value="Chromosome"/>
</dbReference>
<protein>
    <submittedName>
        <fullName evidence="1">Plasmid and phage replicative helicase</fullName>
    </submittedName>
</protein>
<proteinExistence type="predicted"/>
<sequence length="367" mass="40384">MNNITDQVNIVALSEHKPNSANTNIQPFKWYQGSEGYDSEVGYHIDGLIPLESFGVIYGPSGAFKSFLALSWGLHIATGLSWSGHEVTKTGVLYIVAEGGVGVPRRIKAWCDHFIDGEAPETFFYIKEPIHVANWPQNMALGETIKEIEEKTNSKIGLVILDTLARCFNGADENSTKDMGDFIAGCDTIKANFGVSVLVVHHSGKSESKAARGSSALRGACDFEYKVKRPSDGGESLILSCEKMKDDEPIKRLGYRLIKKNLFVSKQGRMINSLVLIPDGIEVENEAIEEMKDMGVKNLSKEQILIWQAIRSRADKGELTDKNVIRVDVKAMGGSMNNFARTLDTLINKGVLEDNDGQLSCISLTHN</sequence>
<accession>A1SXJ3</accession>
<dbReference type="KEGG" id="pin:Ping_2479"/>
<keyword evidence="1" id="KW-0067">ATP-binding</keyword>
<evidence type="ECO:0000313" key="2">
    <source>
        <dbReference type="Proteomes" id="UP000000639"/>
    </source>
</evidence>
<organism evidence="1 2">
    <name type="scientific">Psychromonas ingrahamii (strain DSM 17664 / CCUG 51855 / 37)</name>
    <dbReference type="NCBI Taxonomy" id="357804"/>
    <lineage>
        <taxon>Bacteria</taxon>
        <taxon>Pseudomonadati</taxon>
        <taxon>Pseudomonadota</taxon>
        <taxon>Gammaproteobacteria</taxon>
        <taxon>Alteromonadales</taxon>
        <taxon>Psychromonadaceae</taxon>
        <taxon>Psychromonas</taxon>
    </lineage>
</organism>
<reference evidence="1 2" key="1">
    <citation type="submission" date="2007-01" db="EMBL/GenBank/DDBJ databases">
        <title>Complete sequence of Psychromonas ingrahamii 37.</title>
        <authorList>
            <consortium name="US DOE Joint Genome Institute"/>
            <person name="Copeland A."/>
            <person name="Lucas S."/>
            <person name="Lapidus A."/>
            <person name="Barry K."/>
            <person name="Detter J.C."/>
            <person name="Glavina del Rio T."/>
            <person name="Hammon N."/>
            <person name="Israni S."/>
            <person name="Dalin E."/>
            <person name="Tice H."/>
            <person name="Pitluck S."/>
            <person name="Thompson L.S."/>
            <person name="Brettin T."/>
            <person name="Bruce D."/>
            <person name="Han C."/>
            <person name="Tapia R."/>
            <person name="Schmutz J."/>
            <person name="Larimer F."/>
            <person name="Land M."/>
            <person name="Hauser L."/>
            <person name="Kyrpides N."/>
            <person name="Ivanova N."/>
            <person name="Staley J."/>
            <person name="Richardson P."/>
        </authorList>
    </citation>
    <scope>NUCLEOTIDE SEQUENCE [LARGE SCALE GENOMIC DNA]</scope>
    <source>
        <strain evidence="1 2">37</strain>
    </source>
</reference>
<dbReference type="Pfam" id="PF13481">
    <property type="entry name" value="AAA_25"/>
    <property type="match status" value="1"/>
</dbReference>
<dbReference type="AlphaFoldDB" id="A1SXJ3"/>